<keyword evidence="5 8" id="KW-1133">Transmembrane helix</keyword>
<comment type="similarity">
    <text evidence="2">Belongs to the DoxX family.</text>
</comment>
<accession>A0A0F6TAY5</accession>
<reference evidence="9 10" key="1">
    <citation type="journal article" date="2015" name="Genome Announc.">
        <title>Complete Genome Sequence of Corynebacterium camporealensis DSM 44610, Isolated from the Milk of a Manchega Sheep with Subclinical Mastitis.</title>
        <authorList>
            <person name="Ruckert C."/>
            <person name="Albersmeier A."/>
            <person name="Winkler A."/>
            <person name="Tauch A."/>
        </authorList>
    </citation>
    <scope>NUCLEOTIDE SEQUENCE [LARGE SCALE GENOMIC DNA]</scope>
    <source>
        <strain evidence="9 10">DSM 44610</strain>
    </source>
</reference>
<evidence type="ECO:0000256" key="8">
    <source>
        <dbReference type="SAM" id="Phobius"/>
    </source>
</evidence>
<dbReference type="HOGENOM" id="CLU_045650_0_0_11"/>
<evidence type="ECO:0000313" key="9">
    <source>
        <dbReference type="EMBL" id="AKE39014.1"/>
    </source>
</evidence>
<dbReference type="Proteomes" id="UP000033566">
    <property type="component" value="Chromosome"/>
</dbReference>
<gene>
    <name evidence="9" type="ORF">UL81_05210</name>
</gene>
<feature type="compositionally biased region" description="Polar residues" evidence="7">
    <location>
        <begin position="146"/>
        <end position="157"/>
    </location>
</feature>
<dbReference type="InterPro" id="IPR051907">
    <property type="entry name" value="DoxX-like_oxidoreductase"/>
</dbReference>
<feature type="transmembrane region" description="Helical" evidence="8">
    <location>
        <begin position="302"/>
        <end position="326"/>
    </location>
</feature>
<dbReference type="PANTHER" id="PTHR33452:SF1">
    <property type="entry name" value="INNER MEMBRANE PROTEIN YPHA-RELATED"/>
    <property type="match status" value="1"/>
</dbReference>
<feature type="region of interest" description="Disordered" evidence="7">
    <location>
        <begin position="1"/>
        <end position="182"/>
    </location>
</feature>
<dbReference type="PATRIC" id="fig|161896.4.peg.1025"/>
<evidence type="ECO:0000313" key="10">
    <source>
        <dbReference type="Proteomes" id="UP000033566"/>
    </source>
</evidence>
<feature type="compositionally biased region" description="Basic and acidic residues" evidence="7">
    <location>
        <begin position="59"/>
        <end position="69"/>
    </location>
</feature>
<keyword evidence="6 8" id="KW-0472">Membrane</keyword>
<evidence type="ECO:0000256" key="4">
    <source>
        <dbReference type="ARBA" id="ARBA00022692"/>
    </source>
</evidence>
<dbReference type="GO" id="GO:0005886">
    <property type="term" value="C:plasma membrane"/>
    <property type="evidence" value="ECO:0007669"/>
    <property type="project" value="UniProtKB-SubCell"/>
</dbReference>
<name>A0A0F6TAY5_9CORY</name>
<feature type="transmembrane region" description="Helical" evidence="8">
    <location>
        <begin position="362"/>
        <end position="385"/>
    </location>
</feature>
<evidence type="ECO:0000256" key="6">
    <source>
        <dbReference type="ARBA" id="ARBA00023136"/>
    </source>
</evidence>
<dbReference type="InterPro" id="IPR032808">
    <property type="entry name" value="DoxX"/>
</dbReference>
<organism evidence="9 10">
    <name type="scientific">Corynebacterium camporealensis</name>
    <dbReference type="NCBI Taxonomy" id="161896"/>
    <lineage>
        <taxon>Bacteria</taxon>
        <taxon>Bacillati</taxon>
        <taxon>Actinomycetota</taxon>
        <taxon>Actinomycetes</taxon>
        <taxon>Mycobacteriales</taxon>
        <taxon>Corynebacteriaceae</taxon>
        <taxon>Corynebacterium</taxon>
    </lineage>
</organism>
<evidence type="ECO:0000256" key="1">
    <source>
        <dbReference type="ARBA" id="ARBA00004651"/>
    </source>
</evidence>
<feature type="compositionally biased region" description="Basic and acidic residues" evidence="7">
    <location>
        <begin position="100"/>
        <end position="109"/>
    </location>
</feature>
<feature type="transmembrane region" description="Helical" evidence="8">
    <location>
        <begin position="397"/>
        <end position="416"/>
    </location>
</feature>
<dbReference type="AlphaFoldDB" id="A0A0F6TAY5"/>
<proteinExistence type="inferred from homology"/>
<dbReference type="PANTHER" id="PTHR33452">
    <property type="entry name" value="OXIDOREDUCTASE CATD-RELATED"/>
    <property type="match status" value="1"/>
</dbReference>
<evidence type="ECO:0000256" key="5">
    <source>
        <dbReference type="ARBA" id="ARBA00022989"/>
    </source>
</evidence>
<dbReference type="OrthoDB" id="346004at2"/>
<feature type="compositionally biased region" description="Basic and acidic residues" evidence="7">
    <location>
        <begin position="78"/>
        <end position="92"/>
    </location>
</feature>
<keyword evidence="3" id="KW-1003">Cell membrane</keyword>
<dbReference type="RefSeq" id="WP_046453345.1">
    <property type="nucleotide sequence ID" value="NZ_CP011311.1"/>
</dbReference>
<keyword evidence="10" id="KW-1185">Reference proteome</keyword>
<keyword evidence="4 8" id="KW-0812">Transmembrane</keyword>
<evidence type="ECO:0000256" key="3">
    <source>
        <dbReference type="ARBA" id="ARBA00022475"/>
    </source>
</evidence>
<sequence>MSKRNVPDKATDFDDELDVPTYRGDAATPKGRDTAGTAKDNSNNETVSFAKPSKARKVAKPESAKKADKAAATGSVAEADKADTTSVKKADKAAAAGTAAKKDKADPAEAKTSIFERAGRAQPQEIKPSAPKPSAKPEPTEVMSAGSDNARTEQYSDAPQRDYGSAQTTQFDTPSDNADADFAPRAGAATAGAATGGAAAYASADANRAQMDPAYAQDPALQDEPVETEEEREARLAEEQRLAEEKEGYRNYGRRGTLDFGLLLVRLGAGIYLLLAGLATFFTLGGGEGVSGLEAEFGAYAWATQLAIAVPVMQLVAGAFLILGLLTPVAAMVGLVVTGFTALHELFISGAGLDIFAWPESVWLSVVLFVIAVALQFSGPGFIALDFKQSWARRPLASSWIFIIVGVAVLVALWWFGAAVNPLP</sequence>
<evidence type="ECO:0000256" key="7">
    <source>
        <dbReference type="SAM" id="MobiDB-lite"/>
    </source>
</evidence>
<evidence type="ECO:0000256" key="2">
    <source>
        <dbReference type="ARBA" id="ARBA00006679"/>
    </source>
</evidence>
<protein>
    <submittedName>
        <fullName evidence="9">Putative membrane protein</fullName>
    </submittedName>
</protein>
<dbReference type="KEGG" id="ccj:UL81_05210"/>
<comment type="subcellular location">
    <subcellularLocation>
        <location evidence="1">Cell membrane</location>
        <topology evidence="1">Multi-pass membrane protein</topology>
    </subcellularLocation>
</comment>
<feature type="compositionally biased region" description="Polar residues" evidence="7">
    <location>
        <begin position="165"/>
        <end position="176"/>
    </location>
</feature>
<feature type="transmembrane region" description="Helical" evidence="8">
    <location>
        <begin position="260"/>
        <end position="282"/>
    </location>
</feature>
<dbReference type="EMBL" id="CP011311">
    <property type="protein sequence ID" value="AKE39014.1"/>
    <property type="molecule type" value="Genomic_DNA"/>
</dbReference>
<feature type="compositionally biased region" description="Basic and acidic residues" evidence="7">
    <location>
        <begin position="1"/>
        <end position="12"/>
    </location>
</feature>
<dbReference type="Pfam" id="PF07681">
    <property type="entry name" value="DoxX"/>
    <property type="match status" value="1"/>
</dbReference>